<name>A0A4Q2UH84_9BACT</name>
<comment type="caution">
    <text evidence="1">The sequence shown here is derived from an EMBL/GenBank/DDBJ whole genome shotgun (WGS) entry which is preliminary data.</text>
</comment>
<reference evidence="1 2" key="1">
    <citation type="submission" date="2019-01" db="EMBL/GenBank/DDBJ databases">
        <title>Spirosoma flava sp. nov., a propanil-degrading bacterium isolated from herbicide-contaminated soil.</title>
        <authorList>
            <person name="Zhang L."/>
            <person name="Jiang J.-D."/>
        </authorList>
    </citation>
    <scope>NUCLEOTIDE SEQUENCE [LARGE SCALE GENOMIC DNA]</scope>
    <source>
        <strain evidence="1 2">TY50</strain>
    </source>
</reference>
<dbReference type="Proteomes" id="UP000290407">
    <property type="component" value="Unassembled WGS sequence"/>
</dbReference>
<sequence>MKKANVNNQLLTTTSWDTICFPVKSVPARDVLPEPYRMVPTDRQHLIVGTMPNEERQVFAAQSPRYSLVPNTIIRDAVTEVAGIEQLVHIRYSRNGEYAINVLLPDETTVGPNDIIQRQLTFTNSYTGKSQFTIQGTEMKRVRQQKVRVAYYRQICSNGMMGWADEFISLDQYLDWLVTGQTPEKAKVKGLEWVYESAETLRAYQHIFTHRGINLNQFKAFLVNFLRDFMQYAQQAPSSTHEVFKLMQDTAVTDRQEAAKLVRKVGISQKLVDAAMERMAIEESVLSTGPNAWLLYNGVNHALFNGNTGLNLPARYALDEKAFHAIAANYVL</sequence>
<evidence type="ECO:0008006" key="3">
    <source>
        <dbReference type="Google" id="ProtNLM"/>
    </source>
</evidence>
<gene>
    <name evidence="1" type="ORF">EQG79_27860</name>
</gene>
<accession>A0A4Q2UH84</accession>
<evidence type="ECO:0000313" key="1">
    <source>
        <dbReference type="EMBL" id="RYC66660.1"/>
    </source>
</evidence>
<organism evidence="1 2">
    <name type="scientific">Spirosoma sordidisoli</name>
    <dbReference type="NCBI Taxonomy" id="2502893"/>
    <lineage>
        <taxon>Bacteria</taxon>
        <taxon>Pseudomonadati</taxon>
        <taxon>Bacteroidota</taxon>
        <taxon>Cytophagia</taxon>
        <taxon>Cytophagales</taxon>
        <taxon>Cytophagaceae</taxon>
        <taxon>Spirosoma</taxon>
    </lineage>
</organism>
<protein>
    <recommendedName>
        <fullName evidence="3">DUF932 domain-containing protein</fullName>
    </recommendedName>
</protein>
<dbReference type="RefSeq" id="WP_129606043.1">
    <property type="nucleotide sequence ID" value="NZ_SBLB01000012.1"/>
</dbReference>
<proteinExistence type="predicted"/>
<dbReference type="EMBL" id="SBLB01000012">
    <property type="protein sequence ID" value="RYC66660.1"/>
    <property type="molecule type" value="Genomic_DNA"/>
</dbReference>
<evidence type="ECO:0000313" key="2">
    <source>
        <dbReference type="Proteomes" id="UP000290407"/>
    </source>
</evidence>
<keyword evidence="2" id="KW-1185">Reference proteome</keyword>
<dbReference type="AlphaFoldDB" id="A0A4Q2UH84"/>